<name>G3GWH5_CRIGR</name>
<evidence type="ECO:0000313" key="2">
    <source>
        <dbReference type="Proteomes" id="UP000001075"/>
    </source>
</evidence>
<dbReference type="InParanoid" id="G3GWH5"/>
<protein>
    <submittedName>
        <fullName evidence="1">Uncharacterized protein</fullName>
    </submittedName>
</protein>
<dbReference type="AlphaFoldDB" id="G3GWH5"/>
<evidence type="ECO:0000313" key="1">
    <source>
        <dbReference type="EMBL" id="EGV93363.1"/>
    </source>
</evidence>
<reference evidence="2" key="1">
    <citation type="journal article" date="2011" name="Nat. Biotechnol.">
        <title>The genomic sequence of the Chinese hamster ovary (CHO)-K1 cell line.</title>
        <authorList>
            <person name="Xu X."/>
            <person name="Nagarajan H."/>
            <person name="Lewis N.E."/>
            <person name="Pan S."/>
            <person name="Cai Z."/>
            <person name="Liu X."/>
            <person name="Chen W."/>
            <person name="Xie M."/>
            <person name="Wang W."/>
            <person name="Hammond S."/>
            <person name="Andersen M.R."/>
            <person name="Neff N."/>
            <person name="Passarelli B."/>
            <person name="Koh W."/>
            <person name="Fan H.C."/>
            <person name="Wang J."/>
            <person name="Gui Y."/>
            <person name="Lee K.H."/>
            <person name="Betenbaugh M.J."/>
            <person name="Quake S.R."/>
            <person name="Famili I."/>
            <person name="Palsson B.O."/>
            <person name="Wang J."/>
        </authorList>
    </citation>
    <scope>NUCLEOTIDE SEQUENCE [LARGE SCALE GENOMIC DNA]</scope>
    <source>
        <strain evidence="2">CHO K1 cell line</strain>
    </source>
</reference>
<accession>G3GWH5</accession>
<dbReference type="Proteomes" id="UP000001075">
    <property type="component" value="Unassembled WGS sequence"/>
</dbReference>
<proteinExistence type="predicted"/>
<organism evidence="1 2">
    <name type="scientific">Cricetulus griseus</name>
    <name type="common">Chinese hamster</name>
    <name type="synonym">Cricetulus barabensis griseus</name>
    <dbReference type="NCBI Taxonomy" id="10029"/>
    <lineage>
        <taxon>Eukaryota</taxon>
        <taxon>Metazoa</taxon>
        <taxon>Chordata</taxon>
        <taxon>Craniata</taxon>
        <taxon>Vertebrata</taxon>
        <taxon>Euteleostomi</taxon>
        <taxon>Mammalia</taxon>
        <taxon>Eutheria</taxon>
        <taxon>Euarchontoglires</taxon>
        <taxon>Glires</taxon>
        <taxon>Rodentia</taxon>
        <taxon>Myomorpha</taxon>
        <taxon>Muroidea</taxon>
        <taxon>Cricetidae</taxon>
        <taxon>Cricetinae</taxon>
        <taxon>Cricetulus</taxon>
    </lineage>
</organism>
<dbReference type="EMBL" id="JH000051">
    <property type="protein sequence ID" value="EGV93363.1"/>
    <property type="molecule type" value="Genomic_DNA"/>
</dbReference>
<gene>
    <name evidence="1" type="ORF">I79_002100</name>
</gene>
<sequence>MNTRVWRQVYVQIVRKFRGGTLLLGMILQSEFHHKACYFGLSSECKGTAERCPSGVKTAKH</sequence>